<dbReference type="GO" id="GO:0042781">
    <property type="term" value="F:3'-tRNA processing endoribonuclease activity"/>
    <property type="evidence" value="ECO:0007669"/>
    <property type="project" value="TreeGrafter"/>
</dbReference>
<dbReference type="InterPro" id="IPR020539">
    <property type="entry name" value="RNase_P_CS"/>
</dbReference>
<dbReference type="GO" id="GO:0030677">
    <property type="term" value="C:ribonuclease P complex"/>
    <property type="evidence" value="ECO:0007669"/>
    <property type="project" value="TreeGrafter"/>
</dbReference>
<protein>
    <recommendedName>
        <fullName evidence="7 8">Ribonuclease P protein component</fullName>
        <shortName evidence="7">RNase P protein</shortName>
        <shortName evidence="7">RNaseP protein</shortName>
        <ecNumber evidence="7 8">3.1.26.5</ecNumber>
    </recommendedName>
    <alternativeName>
        <fullName evidence="7">Protein C5</fullName>
    </alternativeName>
</protein>
<dbReference type="PANTHER" id="PTHR33992">
    <property type="entry name" value="RIBONUCLEASE P PROTEIN COMPONENT"/>
    <property type="match status" value="1"/>
</dbReference>
<evidence type="ECO:0000313" key="10">
    <source>
        <dbReference type="Proteomes" id="UP000269438"/>
    </source>
</evidence>
<accession>A0A3L7ASM9</accession>
<evidence type="ECO:0000256" key="8">
    <source>
        <dbReference type="NCBIfam" id="TIGR00188"/>
    </source>
</evidence>
<dbReference type="EC" id="3.1.26.5" evidence="7 8"/>
<dbReference type="Pfam" id="PF00825">
    <property type="entry name" value="Ribonuclease_P"/>
    <property type="match status" value="1"/>
</dbReference>
<comment type="function">
    <text evidence="1 7">RNaseP catalyzes the removal of the 5'-leader sequence from pre-tRNA to produce the mature 5'-terminus. It can also cleave other RNA substrates such as 4.5S RNA. The protein component plays an auxiliary but essential role in vivo by binding to the 5'-leader sequence and broadening the substrate specificity of the ribozyme.</text>
</comment>
<comment type="caution">
    <text evidence="9">The sequence shown here is derived from an EMBL/GenBank/DDBJ whole genome shotgun (WGS) entry which is preliminary data.</text>
</comment>
<dbReference type="InterPro" id="IPR014721">
    <property type="entry name" value="Ribsml_uS5_D2-typ_fold_subgr"/>
</dbReference>
<organism evidence="9 10">
    <name type="scientific">Mycetocola lacteus</name>
    <dbReference type="NCBI Taxonomy" id="76637"/>
    <lineage>
        <taxon>Bacteria</taxon>
        <taxon>Bacillati</taxon>
        <taxon>Actinomycetota</taxon>
        <taxon>Actinomycetes</taxon>
        <taxon>Micrococcales</taxon>
        <taxon>Microbacteriaceae</taxon>
        <taxon>Mycetocola</taxon>
    </lineage>
</organism>
<comment type="catalytic activity">
    <reaction evidence="7">
        <text>Endonucleolytic cleavage of RNA, removing 5'-extranucleotides from tRNA precursor.</text>
        <dbReference type="EC" id="3.1.26.5"/>
    </reaction>
</comment>
<gene>
    <name evidence="7 9" type="primary">rnpA</name>
    <name evidence="9" type="ORF">D9V34_05370</name>
</gene>
<keyword evidence="5 7" id="KW-0378">Hydrolase</keyword>
<evidence type="ECO:0000256" key="7">
    <source>
        <dbReference type="HAMAP-Rule" id="MF_00227"/>
    </source>
</evidence>
<evidence type="ECO:0000256" key="5">
    <source>
        <dbReference type="ARBA" id="ARBA00022801"/>
    </source>
</evidence>
<comment type="similarity">
    <text evidence="7">Belongs to the RnpA family.</text>
</comment>
<dbReference type="AlphaFoldDB" id="A0A3L7ASM9"/>
<keyword evidence="2 7" id="KW-0819">tRNA processing</keyword>
<dbReference type="PROSITE" id="PS00648">
    <property type="entry name" value="RIBONUCLEASE_P"/>
    <property type="match status" value="1"/>
</dbReference>
<dbReference type="OrthoDB" id="196964at2"/>
<dbReference type="GO" id="GO:0001682">
    <property type="term" value="P:tRNA 5'-leader removal"/>
    <property type="evidence" value="ECO:0007669"/>
    <property type="project" value="UniProtKB-UniRule"/>
</dbReference>
<keyword evidence="4 7" id="KW-0255">Endonuclease</keyword>
<keyword evidence="6 7" id="KW-0694">RNA-binding</keyword>
<sequence length="112" mass="12386">MLASELRITTGADYKRLVRRGRRNVGAVTVAYMHMNPNGGPPRFGFIVAKNVGNAVTRNRVRRRLKAASFELRESFPPGAEIVYRAFPSAATAEFDAFRSDVESSSSRLAPK</sequence>
<proteinExistence type="inferred from homology"/>
<name>A0A3L7ASM9_9MICO</name>
<dbReference type="HAMAP" id="MF_00227">
    <property type="entry name" value="RNase_P"/>
    <property type="match status" value="1"/>
</dbReference>
<dbReference type="SUPFAM" id="SSF54211">
    <property type="entry name" value="Ribosomal protein S5 domain 2-like"/>
    <property type="match status" value="1"/>
</dbReference>
<dbReference type="InterPro" id="IPR000100">
    <property type="entry name" value="RNase_P"/>
</dbReference>
<dbReference type="GO" id="GO:0000049">
    <property type="term" value="F:tRNA binding"/>
    <property type="evidence" value="ECO:0007669"/>
    <property type="project" value="UniProtKB-UniRule"/>
</dbReference>
<evidence type="ECO:0000256" key="4">
    <source>
        <dbReference type="ARBA" id="ARBA00022759"/>
    </source>
</evidence>
<dbReference type="EMBL" id="RCUY01000004">
    <property type="protein sequence ID" value="RLP83446.1"/>
    <property type="molecule type" value="Genomic_DNA"/>
</dbReference>
<keyword evidence="10" id="KW-1185">Reference proteome</keyword>
<dbReference type="InterPro" id="IPR020568">
    <property type="entry name" value="Ribosomal_Su5_D2-typ_SF"/>
</dbReference>
<keyword evidence="3 7" id="KW-0540">Nuclease</keyword>
<evidence type="ECO:0000256" key="1">
    <source>
        <dbReference type="ARBA" id="ARBA00002663"/>
    </source>
</evidence>
<evidence type="ECO:0000313" key="9">
    <source>
        <dbReference type="EMBL" id="RLP83446.1"/>
    </source>
</evidence>
<dbReference type="Proteomes" id="UP000269438">
    <property type="component" value="Unassembled WGS sequence"/>
</dbReference>
<evidence type="ECO:0000256" key="3">
    <source>
        <dbReference type="ARBA" id="ARBA00022722"/>
    </source>
</evidence>
<evidence type="ECO:0000256" key="2">
    <source>
        <dbReference type="ARBA" id="ARBA00022694"/>
    </source>
</evidence>
<evidence type="ECO:0000256" key="6">
    <source>
        <dbReference type="ARBA" id="ARBA00022884"/>
    </source>
</evidence>
<reference evidence="9 10" key="1">
    <citation type="submission" date="2018-10" db="EMBL/GenBank/DDBJ databases">
        <authorList>
            <person name="Li J."/>
        </authorList>
    </citation>
    <scope>NUCLEOTIDE SEQUENCE [LARGE SCALE GENOMIC DNA]</scope>
    <source>
        <strain evidence="9 10">JCM 11654</strain>
    </source>
</reference>
<dbReference type="GO" id="GO:0004526">
    <property type="term" value="F:ribonuclease P activity"/>
    <property type="evidence" value="ECO:0007669"/>
    <property type="project" value="UniProtKB-UniRule"/>
</dbReference>
<comment type="subunit">
    <text evidence="7">Consists of a catalytic RNA component (M1 or rnpB) and a protein subunit.</text>
</comment>
<dbReference type="NCBIfam" id="TIGR00188">
    <property type="entry name" value="rnpA"/>
    <property type="match status" value="1"/>
</dbReference>
<dbReference type="Gene3D" id="3.30.230.10">
    <property type="match status" value="1"/>
</dbReference>
<dbReference type="PANTHER" id="PTHR33992:SF1">
    <property type="entry name" value="RIBONUCLEASE P PROTEIN COMPONENT"/>
    <property type="match status" value="1"/>
</dbReference>